<dbReference type="PANTHER" id="PTHR10151">
    <property type="entry name" value="ECTONUCLEOTIDE PYROPHOSPHATASE/PHOSPHODIESTERASE"/>
    <property type="match status" value="1"/>
</dbReference>
<dbReference type="InterPro" id="IPR017850">
    <property type="entry name" value="Alkaline_phosphatase_core_sf"/>
</dbReference>
<keyword evidence="1" id="KW-0732">Signal</keyword>
<dbReference type="InterPro" id="IPR002591">
    <property type="entry name" value="Phosphodiest/P_Trfase"/>
</dbReference>
<accession>A0AAV2Q7G5</accession>
<name>A0AAV2Q7G5_MEGNR</name>
<dbReference type="AlphaFoldDB" id="A0AAV2Q7G5"/>
<dbReference type="Gene3D" id="3.40.720.10">
    <property type="entry name" value="Alkaline Phosphatase, subunit A"/>
    <property type="match status" value="1"/>
</dbReference>
<evidence type="ECO:0000313" key="2">
    <source>
        <dbReference type="EMBL" id="CAL4074487.1"/>
    </source>
</evidence>
<sequence>MIMKVVKYFGIVCLAILATSAEARRNQLLLIMLDGFRWDYVDMQDLPGFQKFLNEGVRAKWINPLFPSLSLPTWTSFSTGLYPENHGIVGNYIYDPVAKDFFSLDDSDSMGQQKWWEAEPIWITATNQGVKTALTLWSQCHVSYGGVLPAHCKPYVYPTLDNPVKFQTLNEDITKAIENLEEGYDLVQV</sequence>
<evidence type="ECO:0000313" key="3">
    <source>
        <dbReference type="Proteomes" id="UP001497623"/>
    </source>
</evidence>
<feature type="signal peptide" evidence="1">
    <location>
        <begin position="1"/>
        <end position="23"/>
    </location>
</feature>
<feature type="chain" id="PRO_5043393788" description="Ectonucleotide pyrophosphatase/phosphodiesterase family member 6" evidence="1">
    <location>
        <begin position="24"/>
        <end position="189"/>
    </location>
</feature>
<gene>
    <name evidence="2" type="ORF">MNOR_LOCUS9516</name>
</gene>
<dbReference type="EMBL" id="CAXKWB010004620">
    <property type="protein sequence ID" value="CAL4074487.1"/>
    <property type="molecule type" value="Genomic_DNA"/>
</dbReference>
<dbReference type="SUPFAM" id="SSF53649">
    <property type="entry name" value="Alkaline phosphatase-like"/>
    <property type="match status" value="1"/>
</dbReference>
<dbReference type="Pfam" id="PF01663">
    <property type="entry name" value="Phosphodiest"/>
    <property type="match status" value="1"/>
</dbReference>
<dbReference type="CDD" id="cd16018">
    <property type="entry name" value="Enpp"/>
    <property type="match status" value="1"/>
</dbReference>
<keyword evidence="3" id="KW-1185">Reference proteome</keyword>
<organism evidence="2 3">
    <name type="scientific">Meganyctiphanes norvegica</name>
    <name type="common">Northern krill</name>
    <name type="synonym">Thysanopoda norvegica</name>
    <dbReference type="NCBI Taxonomy" id="48144"/>
    <lineage>
        <taxon>Eukaryota</taxon>
        <taxon>Metazoa</taxon>
        <taxon>Ecdysozoa</taxon>
        <taxon>Arthropoda</taxon>
        <taxon>Crustacea</taxon>
        <taxon>Multicrustacea</taxon>
        <taxon>Malacostraca</taxon>
        <taxon>Eumalacostraca</taxon>
        <taxon>Eucarida</taxon>
        <taxon>Euphausiacea</taxon>
        <taxon>Euphausiidae</taxon>
        <taxon>Meganyctiphanes</taxon>
    </lineage>
</organism>
<evidence type="ECO:0008006" key="4">
    <source>
        <dbReference type="Google" id="ProtNLM"/>
    </source>
</evidence>
<dbReference type="GO" id="GO:0016787">
    <property type="term" value="F:hydrolase activity"/>
    <property type="evidence" value="ECO:0007669"/>
    <property type="project" value="UniProtKB-ARBA"/>
</dbReference>
<comment type="caution">
    <text evidence="2">The sequence shown here is derived from an EMBL/GenBank/DDBJ whole genome shotgun (WGS) entry which is preliminary data.</text>
</comment>
<dbReference type="Proteomes" id="UP001497623">
    <property type="component" value="Unassembled WGS sequence"/>
</dbReference>
<proteinExistence type="predicted"/>
<evidence type="ECO:0000256" key="1">
    <source>
        <dbReference type="SAM" id="SignalP"/>
    </source>
</evidence>
<feature type="non-terminal residue" evidence="2">
    <location>
        <position position="189"/>
    </location>
</feature>
<protein>
    <recommendedName>
        <fullName evidence="4">Ectonucleotide pyrophosphatase/phosphodiesterase family member 6</fullName>
    </recommendedName>
</protein>
<reference evidence="2 3" key="1">
    <citation type="submission" date="2024-05" db="EMBL/GenBank/DDBJ databases">
        <authorList>
            <person name="Wallberg A."/>
        </authorList>
    </citation>
    <scope>NUCLEOTIDE SEQUENCE [LARGE SCALE GENOMIC DNA]</scope>
</reference>
<dbReference type="PANTHER" id="PTHR10151:SF120">
    <property type="entry name" value="BIS(5'-ADENOSYL)-TRIPHOSPHATASE"/>
    <property type="match status" value="1"/>
</dbReference>